<accession>A0ACB7P4P2</accession>
<reference evidence="1 2" key="1">
    <citation type="journal article" date="2021" name="Nat. Commun.">
        <title>Genetic determinants of endophytism in the Arabidopsis root mycobiome.</title>
        <authorList>
            <person name="Mesny F."/>
            <person name="Miyauchi S."/>
            <person name="Thiergart T."/>
            <person name="Pickel B."/>
            <person name="Atanasova L."/>
            <person name="Karlsson M."/>
            <person name="Huettel B."/>
            <person name="Barry K.W."/>
            <person name="Haridas S."/>
            <person name="Chen C."/>
            <person name="Bauer D."/>
            <person name="Andreopoulos W."/>
            <person name="Pangilinan J."/>
            <person name="LaButti K."/>
            <person name="Riley R."/>
            <person name="Lipzen A."/>
            <person name="Clum A."/>
            <person name="Drula E."/>
            <person name="Henrissat B."/>
            <person name="Kohler A."/>
            <person name="Grigoriev I.V."/>
            <person name="Martin F.M."/>
            <person name="Hacquard S."/>
        </authorList>
    </citation>
    <scope>NUCLEOTIDE SEQUENCE [LARGE SCALE GENOMIC DNA]</scope>
    <source>
        <strain evidence="1 2">MPI-SDFR-AT-0079</strain>
    </source>
</reference>
<evidence type="ECO:0000313" key="1">
    <source>
        <dbReference type="EMBL" id="KAH6628920.1"/>
    </source>
</evidence>
<dbReference type="EMBL" id="JAGIZQ010000005">
    <property type="protein sequence ID" value="KAH6628920.1"/>
    <property type="molecule type" value="Genomic_DNA"/>
</dbReference>
<name>A0ACB7P4P2_9PEZI</name>
<evidence type="ECO:0000313" key="2">
    <source>
        <dbReference type="Proteomes" id="UP000724584"/>
    </source>
</evidence>
<keyword evidence="2" id="KW-1185">Reference proteome</keyword>
<dbReference type="Proteomes" id="UP000724584">
    <property type="component" value="Unassembled WGS sequence"/>
</dbReference>
<gene>
    <name evidence="1" type="ORF">F5144DRAFT_328978</name>
</gene>
<proteinExistence type="predicted"/>
<organism evidence="1 2">
    <name type="scientific">Chaetomium tenue</name>
    <dbReference type="NCBI Taxonomy" id="1854479"/>
    <lineage>
        <taxon>Eukaryota</taxon>
        <taxon>Fungi</taxon>
        <taxon>Dikarya</taxon>
        <taxon>Ascomycota</taxon>
        <taxon>Pezizomycotina</taxon>
        <taxon>Sordariomycetes</taxon>
        <taxon>Sordariomycetidae</taxon>
        <taxon>Sordariales</taxon>
        <taxon>Chaetomiaceae</taxon>
        <taxon>Chaetomium</taxon>
    </lineage>
</organism>
<protein>
    <submittedName>
        <fullName evidence="1">Uncharacterized protein</fullName>
    </submittedName>
</protein>
<comment type="caution">
    <text evidence="1">The sequence shown here is derived from an EMBL/GenBank/DDBJ whole genome shotgun (WGS) entry which is preliminary data.</text>
</comment>
<sequence>MTDEPNSANWQDPSPGAFDFERLLDFGVKGTESMPNKPSKPLACQRCHGQKLRCVRRTSDAPVCDRCSSANVECVSRQPQRMGRPAETTTNGRNSAHGAGRPGWRLKAHAESQSRAVGTPSPTATGGTKRRRESPADPSASSSPTDMVITYDSAATQFELDGWMWPSGPSLSDAPPPALTAASSTAHSSSGFSSSGLAQPSTGFTSYAGSLGSFGSPNALLPSLDDLSNLFPANIEPPCFEPQRTPETSDGVSDDQLSPSDPVEHLSRLHLELYHCLVAVKAVEKMKRDRLRYESPTKPGGDIDTSWSENLFRTTERFIEALEDYVGPQASDPCLRPSSGPAPTTVDDGQNGWEDTDPSNPGPQVDTATGLMIVSCYTRLVQIFDVVVFVVETFQDMDCPGSYVQVRFGDFTPTVNKRFQARALGQYVLHLLEGISEGVDRAVASRQPYARAVAEVRRNEGKLKDRILTTLHWGRKPIPGRLPGPDMSFRFQEGAPGMLQ</sequence>